<feature type="repeat" description="ANK" evidence="1">
    <location>
        <begin position="804"/>
        <end position="836"/>
    </location>
</feature>
<keyword evidence="3" id="KW-0472">Membrane</keyword>
<dbReference type="KEGG" id="aqu:109581026"/>
<protein>
    <submittedName>
        <fullName evidence="4">Uncharacterized protein</fullName>
    </submittedName>
</protein>
<feature type="repeat" description="ANK" evidence="1">
    <location>
        <begin position="770"/>
        <end position="802"/>
    </location>
</feature>
<dbReference type="InterPro" id="IPR036770">
    <property type="entry name" value="Ankyrin_rpt-contain_sf"/>
</dbReference>
<feature type="repeat" description="ANK" evidence="1">
    <location>
        <begin position="659"/>
        <end position="691"/>
    </location>
</feature>
<dbReference type="PANTHER" id="PTHR24184:SF11">
    <property type="entry name" value="ANKYRIN REPEAT AND SOCS BOX CONTAINING 3"/>
    <property type="match status" value="1"/>
</dbReference>
<dbReference type="InterPro" id="IPR002110">
    <property type="entry name" value="Ankyrin_rpt"/>
</dbReference>
<evidence type="ECO:0000256" key="1">
    <source>
        <dbReference type="PROSITE-ProRule" id="PRU00023"/>
    </source>
</evidence>
<gene>
    <name evidence="4" type="primary">109581026</name>
</gene>
<dbReference type="AlphaFoldDB" id="A0A1X7V6Z3"/>
<dbReference type="SMART" id="SM00248">
    <property type="entry name" value="ANK"/>
    <property type="match status" value="12"/>
</dbReference>
<dbReference type="OrthoDB" id="448455at2759"/>
<dbReference type="InParanoid" id="A0A1X7V6Z3"/>
<dbReference type="Gene3D" id="1.25.40.20">
    <property type="entry name" value="Ankyrin repeat-containing domain"/>
    <property type="match status" value="4"/>
</dbReference>
<dbReference type="Proteomes" id="UP000007879">
    <property type="component" value="Unassembled WGS sequence"/>
</dbReference>
<feature type="repeat" description="ANK" evidence="1">
    <location>
        <begin position="692"/>
        <end position="724"/>
    </location>
</feature>
<keyword evidence="3" id="KW-1133">Transmembrane helix</keyword>
<feature type="region of interest" description="Disordered" evidence="2">
    <location>
        <begin position="1110"/>
        <end position="1134"/>
    </location>
</feature>
<feature type="repeat" description="ANK" evidence="1">
    <location>
        <begin position="837"/>
        <end position="869"/>
    </location>
</feature>
<dbReference type="SUPFAM" id="SSF48403">
    <property type="entry name" value="Ankyrin repeat"/>
    <property type="match status" value="2"/>
</dbReference>
<evidence type="ECO:0000256" key="2">
    <source>
        <dbReference type="SAM" id="MobiDB-lite"/>
    </source>
</evidence>
<dbReference type="EnsemblMetazoa" id="Aqu2.1.36050_001">
    <property type="protein sequence ID" value="Aqu2.1.36050_001"/>
    <property type="gene ID" value="Aqu2.1.36050"/>
</dbReference>
<evidence type="ECO:0000313" key="4">
    <source>
        <dbReference type="EnsemblMetazoa" id="Aqu2.1.36050_001"/>
    </source>
</evidence>
<accession>A0A1X7V6Z3</accession>
<evidence type="ECO:0000256" key="3">
    <source>
        <dbReference type="SAM" id="Phobius"/>
    </source>
</evidence>
<dbReference type="PROSITE" id="PS50297">
    <property type="entry name" value="ANK_REP_REGION"/>
    <property type="match status" value="9"/>
</dbReference>
<keyword evidence="3" id="KW-0812">Transmembrane</keyword>
<dbReference type="eggNOG" id="KOG4177">
    <property type="taxonomic scope" value="Eukaryota"/>
</dbReference>
<feature type="repeat" description="ANK" evidence="1">
    <location>
        <begin position="560"/>
        <end position="592"/>
    </location>
</feature>
<feature type="repeat" description="ANK" evidence="1">
    <location>
        <begin position="593"/>
        <end position="625"/>
    </location>
</feature>
<sequence length="1134" mass="127245">MIDLCQWRARIGSWGYHQWSKSCDYPTGTTKELSGISCRCTSSSTLILSIFISIALLLFISGDVELNPGPTLTDQPTKEELVELLSSSKFIAGTWEQFICYLPNVTQDFIVGIKQNAKENEVSPNSIDAVAQHCQNIPDITWRSICIALLSSNEVTLARQIFEKHSRTSKSTCKTIKDVMRSHYCKLKEATENCLQKIADKMYSEGLINREVRDMPTFEKIELDFLSLISVHIEDVSILEEKCQLFLSCLAIAEGPAREEALALAEDWQQEVFKNHHVSFTLLIYQKTKHSSATEIEFRSDHTISLQLQNLLKKFPGLVRDIRKFYATSKEYDMIDVARWIEESYEVTGLVHDGTTVDEIFNVLQPHYNFLCIDPLSDLMEEYPINDQNVLFKYRQYTECLESFTDSAKISEVMTSIEAALTEEGSRTDPKVVLKLSGKWTDRTIKNLQKLMEYFFPDEAKYLRIKKIRTGSLEIHFLAASYKVIDSLLAKAQDKVKFMCHFGIFQLTINNQTIINGVEDVNFSFNESLLHVISDQDEEYKKMALLLLQFDINVNYRNSSGNTALTLASSGKHHQVVDILLSMSPDINIRNNKGVTALMIASYYGNSQIVELLLRNGPDINVCEFKGWTALMFACQDGYCDVVKLLLSENPDVDIQNDKGETALFIACDNGHCQVVEVLLHANPDVNIATNDGWTALMLSCCKGYHKIVDLLLRWNADTSNKDKEGWDSFNLACYYGHCQVVEVLLGNVRAIDDQDNNGYNIFMNTKSKDGWTSLMLACHNGHYQVVQLLLDAELDINAQVKEKGWTALMIACANGHYQAVSLLLSKHPNINTQDKNGWTALMLACNNGHFSVVELLLNEDVNINIQHSDGRTALAFALQKSSQTTNYLNSVERLLNSHPNHMHQIKNFTVHSVVLAAIYCNTDAVEIIMKNCEVSQEHYTHAFVTACYSGCSPVMNLLSDKITSIINERELLIAAVEGDLGLLVSMLFEVGMSPDTPLVGGITPMMIAASCGHTEIVETLIQAGADVNKTNDKGLTVLDILLNKEEDFVTNSILNLLISTTGKVKPFSATQPQPISTSRGDISSNISLMRSIIDSEENPIQFHSDLLKSPAHRKSEDGNEGIAEDTQNTRHIM</sequence>
<feature type="repeat" description="ANK" evidence="1">
    <location>
        <begin position="1001"/>
        <end position="1033"/>
    </location>
</feature>
<dbReference type="PRINTS" id="PR01415">
    <property type="entry name" value="ANKYRIN"/>
</dbReference>
<proteinExistence type="predicted"/>
<dbReference type="Pfam" id="PF12796">
    <property type="entry name" value="Ank_2"/>
    <property type="match status" value="3"/>
</dbReference>
<dbReference type="EnsemblMetazoa" id="XM_019994743.1">
    <property type="protein sequence ID" value="XP_019850302.1"/>
    <property type="gene ID" value="LOC109581026"/>
</dbReference>
<reference evidence="4" key="2">
    <citation type="submission" date="2017-05" db="UniProtKB">
        <authorList>
            <consortium name="EnsemblMetazoa"/>
        </authorList>
    </citation>
    <scope>IDENTIFICATION</scope>
</reference>
<organism evidence="4">
    <name type="scientific">Amphimedon queenslandica</name>
    <name type="common">Sponge</name>
    <dbReference type="NCBI Taxonomy" id="400682"/>
    <lineage>
        <taxon>Eukaryota</taxon>
        <taxon>Metazoa</taxon>
        <taxon>Porifera</taxon>
        <taxon>Demospongiae</taxon>
        <taxon>Heteroscleromorpha</taxon>
        <taxon>Haplosclerida</taxon>
        <taxon>Niphatidae</taxon>
        <taxon>Amphimedon</taxon>
    </lineage>
</organism>
<dbReference type="PANTHER" id="PTHR24184">
    <property type="entry name" value="SI:CH211-189E2.2"/>
    <property type="match status" value="1"/>
</dbReference>
<keyword evidence="5" id="KW-1185">Reference proteome</keyword>
<reference evidence="5" key="1">
    <citation type="journal article" date="2010" name="Nature">
        <title>The Amphimedon queenslandica genome and the evolution of animal complexity.</title>
        <authorList>
            <person name="Srivastava M."/>
            <person name="Simakov O."/>
            <person name="Chapman J."/>
            <person name="Fahey B."/>
            <person name="Gauthier M.E."/>
            <person name="Mitros T."/>
            <person name="Richards G.S."/>
            <person name="Conaco C."/>
            <person name="Dacre M."/>
            <person name="Hellsten U."/>
            <person name="Larroux C."/>
            <person name="Putnam N.H."/>
            <person name="Stanke M."/>
            <person name="Adamska M."/>
            <person name="Darling A."/>
            <person name="Degnan S.M."/>
            <person name="Oakley T.H."/>
            <person name="Plachetzki D.C."/>
            <person name="Zhai Y."/>
            <person name="Adamski M."/>
            <person name="Calcino A."/>
            <person name="Cummins S.F."/>
            <person name="Goodstein D.M."/>
            <person name="Harris C."/>
            <person name="Jackson D.J."/>
            <person name="Leys S.P."/>
            <person name="Shu S."/>
            <person name="Woodcroft B.J."/>
            <person name="Vervoort M."/>
            <person name="Kosik K.S."/>
            <person name="Manning G."/>
            <person name="Degnan B.M."/>
            <person name="Rokhsar D.S."/>
        </authorList>
    </citation>
    <scope>NUCLEOTIDE SEQUENCE [LARGE SCALE GENOMIC DNA]</scope>
</reference>
<name>A0A1X7V6Z3_AMPQE</name>
<keyword evidence="1" id="KW-0040">ANK repeat</keyword>
<feature type="repeat" description="ANK" evidence="1">
    <location>
        <begin position="626"/>
        <end position="658"/>
    </location>
</feature>
<dbReference type="PROSITE" id="PS50088">
    <property type="entry name" value="ANK_REPEAT"/>
    <property type="match status" value="9"/>
</dbReference>
<feature type="transmembrane region" description="Helical" evidence="3">
    <location>
        <begin position="40"/>
        <end position="60"/>
    </location>
</feature>
<dbReference type="Pfam" id="PF00023">
    <property type="entry name" value="Ank"/>
    <property type="match status" value="3"/>
</dbReference>
<evidence type="ECO:0000313" key="5">
    <source>
        <dbReference type="Proteomes" id="UP000007879"/>
    </source>
</evidence>